<sequence length="253" mass="26787">MAPLTILLLCLVMLGTSFLSGIFGMAGGLVLIGVLLALMPLPEAMALHAVTQMASNGWRGVLWRRHILWRPLLAIGAGFGLALLLWSLVGWVPDKPLALLALGITPFLVKVMPARLAPDPHNPAQGLAYGGVAMSLMLLTGVSGPLIDRFFLGRKEGGGGLDRRQIVATKAAGQVLGHALKLAYFSGLAGQTGDLDWRLALMGVACSMLGTTLARRVLEAMTDTQYRSWTDRLIGAVSGTYILYGGYLLAVAP</sequence>
<keyword evidence="4 5" id="KW-0472">Membrane</keyword>
<keyword evidence="5" id="KW-1003">Cell membrane</keyword>
<organism evidence="6 7">
    <name type="scientific">Belnapia rosea</name>
    <dbReference type="NCBI Taxonomy" id="938405"/>
    <lineage>
        <taxon>Bacteria</taxon>
        <taxon>Pseudomonadati</taxon>
        <taxon>Pseudomonadota</taxon>
        <taxon>Alphaproteobacteria</taxon>
        <taxon>Acetobacterales</taxon>
        <taxon>Roseomonadaceae</taxon>
        <taxon>Belnapia</taxon>
    </lineage>
</organism>
<evidence type="ECO:0000256" key="2">
    <source>
        <dbReference type="ARBA" id="ARBA00022692"/>
    </source>
</evidence>
<dbReference type="InterPro" id="IPR002781">
    <property type="entry name" value="TM_pro_TauE-like"/>
</dbReference>
<gene>
    <name evidence="6" type="ORF">SAMN04487779_100368</name>
</gene>
<reference evidence="6 7" key="1">
    <citation type="submission" date="2016-10" db="EMBL/GenBank/DDBJ databases">
        <authorList>
            <person name="de Groot N.N."/>
        </authorList>
    </citation>
    <scope>NUCLEOTIDE SEQUENCE [LARGE SCALE GENOMIC DNA]</scope>
    <source>
        <strain evidence="6 7">CPCC 100156</strain>
    </source>
</reference>
<evidence type="ECO:0000256" key="5">
    <source>
        <dbReference type="RuleBase" id="RU363041"/>
    </source>
</evidence>
<dbReference type="GO" id="GO:0005886">
    <property type="term" value="C:plasma membrane"/>
    <property type="evidence" value="ECO:0007669"/>
    <property type="project" value="UniProtKB-SubCell"/>
</dbReference>
<dbReference type="STRING" id="938405.SAMN02927895_02736"/>
<feature type="transmembrane region" description="Helical" evidence="5">
    <location>
        <begin position="72"/>
        <end position="91"/>
    </location>
</feature>
<dbReference type="RefSeq" id="WP_090662556.1">
    <property type="nucleotide sequence ID" value="NZ_FMZX01000003.1"/>
</dbReference>
<feature type="transmembrane region" description="Helical" evidence="5">
    <location>
        <begin position="233"/>
        <end position="252"/>
    </location>
</feature>
<name>A0A1G6QKB9_9PROT</name>
<dbReference type="Pfam" id="PF01925">
    <property type="entry name" value="TauE"/>
    <property type="match status" value="1"/>
</dbReference>
<evidence type="ECO:0000313" key="7">
    <source>
        <dbReference type="Proteomes" id="UP000198925"/>
    </source>
</evidence>
<evidence type="ECO:0000256" key="3">
    <source>
        <dbReference type="ARBA" id="ARBA00022989"/>
    </source>
</evidence>
<feature type="transmembrane region" description="Helical" evidence="5">
    <location>
        <begin position="126"/>
        <end position="147"/>
    </location>
</feature>
<keyword evidence="7" id="KW-1185">Reference proteome</keyword>
<accession>A0A1G6QKB9</accession>
<protein>
    <recommendedName>
        <fullName evidence="5">Probable membrane transporter protein</fullName>
    </recommendedName>
</protein>
<keyword evidence="3 5" id="KW-1133">Transmembrane helix</keyword>
<feature type="transmembrane region" description="Helical" evidence="5">
    <location>
        <begin position="97"/>
        <end position="114"/>
    </location>
</feature>
<evidence type="ECO:0000256" key="1">
    <source>
        <dbReference type="ARBA" id="ARBA00004141"/>
    </source>
</evidence>
<comment type="similarity">
    <text evidence="5">Belongs to the 4-toluene sulfonate uptake permease (TSUP) (TC 2.A.102) family.</text>
</comment>
<keyword evidence="2 5" id="KW-0812">Transmembrane</keyword>
<evidence type="ECO:0000313" key="6">
    <source>
        <dbReference type="EMBL" id="SDC92414.1"/>
    </source>
</evidence>
<proteinExistence type="inferred from homology"/>
<dbReference type="EMBL" id="FMZX01000003">
    <property type="protein sequence ID" value="SDC92414.1"/>
    <property type="molecule type" value="Genomic_DNA"/>
</dbReference>
<evidence type="ECO:0000256" key="4">
    <source>
        <dbReference type="ARBA" id="ARBA00023136"/>
    </source>
</evidence>
<comment type="subcellular location">
    <subcellularLocation>
        <location evidence="5">Cell membrane</location>
        <topology evidence="5">Multi-pass membrane protein</topology>
    </subcellularLocation>
    <subcellularLocation>
        <location evidence="1">Membrane</location>
        <topology evidence="1">Multi-pass membrane protein</topology>
    </subcellularLocation>
</comment>
<dbReference type="AlphaFoldDB" id="A0A1G6QKB9"/>
<dbReference type="Proteomes" id="UP000198925">
    <property type="component" value="Unassembled WGS sequence"/>
</dbReference>